<proteinExistence type="predicted"/>
<organism evidence="1">
    <name type="scientific">Arion vulgaris</name>
    <dbReference type="NCBI Taxonomy" id="1028688"/>
    <lineage>
        <taxon>Eukaryota</taxon>
        <taxon>Metazoa</taxon>
        <taxon>Spiralia</taxon>
        <taxon>Lophotrochozoa</taxon>
        <taxon>Mollusca</taxon>
        <taxon>Gastropoda</taxon>
        <taxon>Heterobranchia</taxon>
        <taxon>Euthyneura</taxon>
        <taxon>Panpulmonata</taxon>
        <taxon>Eupulmonata</taxon>
        <taxon>Stylommatophora</taxon>
        <taxon>Helicina</taxon>
        <taxon>Arionoidea</taxon>
        <taxon>Arionidae</taxon>
        <taxon>Arion</taxon>
    </lineage>
</organism>
<accession>A0A0B7BXG1</accession>
<feature type="non-terminal residue" evidence="1">
    <location>
        <position position="53"/>
    </location>
</feature>
<evidence type="ECO:0000313" key="1">
    <source>
        <dbReference type="EMBL" id="CEK97056.1"/>
    </source>
</evidence>
<dbReference type="AlphaFoldDB" id="A0A0B7BXG1"/>
<gene>
    <name evidence="1" type="primary">ORF214493</name>
</gene>
<dbReference type="EMBL" id="HACG01050191">
    <property type="protein sequence ID" value="CEK97056.1"/>
    <property type="molecule type" value="Transcribed_RNA"/>
</dbReference>
<name>A0A0B7BXG1_9EUPU</name>
<sequence>MYPKLDMRKILINMIVWYCHELLNIIVYKPSHKTKSVRLVISFSCIVSRHAMS</sequence>
<protein>
    <submittedName>
        <fullName evidence="1">Uncharacterized protein</fullName>
    </submittedName>
</protein>
<reference evidence="1" key="1">
    <citation type="submission" date="2014-12" db="EMBL/GenBank/DDBJ databases">
        <title>Insight into the proteome of Arion vulgaris.</title>
        <authorList>
            <person name="Aradska J."/>
            <person name="Bulat T."/>
            <person name="Smidak R."/>
            <person name="Sarate P."/>
            <person name="Gangsoo J."/>
            <person name="Sialana F."/>
            <person name="Bilban M."/>
            <person name="Lubec G."/>
        </authorList>
    </citation>
    <scope>NUCLEOTIDE SEQUENCE</scope>
    <source>
        <tissue evidence="1">Skin</tissue>
    </source>
</reference>